<dbReference type="SUPFAM" id="SSF53659">
    <property type="entry name" value="Isocitrate/Isopropylmalate dehydrogenase-like"/>
    <property type="match status" value="1"/>
</dbReference>
<organism evidence="14">
    <name type="scientific">marine metagenome</name>
    <dbReference type="NCBI Taxonomy" id="408172"/>
    <lineage>
        <taxon>unclassified sequences</taxon>
        <taxon>metagenomes</taxon>
        <taxon>ecological metagenomes</taxon>
    </lineage>
</organism>
<evidence type="ECO:0000256" key="6">
    <source>
        <dbReference type="ARBA" id="ARBA00022605"/>
    </source>
</evidence>
<dbReference type="InterPro" id="IPR019818">
    <property type="entry name" value="IsoCit/isopropylmalate_DH_CS"/>
</dbReference>
<protein>
    <recommendedName>
        <fullName evidence="4">3-isopropylmalate dehydrogenase</fullName>
        <ecNumber evidence="4">1.1.1.85</ecNumber>
    </recommendedName>
</protein>
<feature type="domain" description="Isopropylmalate dehydrogenase-like" evidence="13">
    <location>
        <begin position="10"/>
        <end position="360"/>
    </location>
</feature>
<dbReference type="GO" id="GO:0003862">
    <property type="term" value="F:3-isopropylmalate dehydrogenase activity"/>
    <property type="evidence" value="ECO:0007669"/>
    <property type="project" value="UniProtKB-EC"/>
</dbReference>
<comment type="cofactor">
    <cofactor evidence="1">
        <name>Mn(2+)</name>
        <dbReference type="ChEBI" id="CHEBI:29035"/>
    </cofactor>
</comment>
<evidence type="ECO:0000259" key="13">
    <source>
        <dbReference type="SMART" id="SM01329"/>
    </source>
</evidence>
<evidence type="ECO:0000256" key="10">
    <source>
        <dbReference type="ARBA" id="ARBA00023027"/>
    </source>
</evidence>
<dbReference type="AlphaFoldDB" id="A0A381W5G0"/>
<evidence type="ECO:0000256" key="12">
    <source>
        <dbReference type="ARBA" id="ARBA00023304"/>
    </source>
</evidence>
<evidence type="ECO:0000256" key="9">
    <source>
        <dbReference type="ARBA" id="ARBA00023002"/>
    </source>
</evidence>
<evidence type="ECO:0000256" key="1">
    <source>
        <dbReference type="ARBA" id="ARBA00001936"/>
    </source>
</evidence>
<sequence length="367" mass="40240">VKKGKVPTFDVAVLPGDGIGIEIMEVCMRVLEVVQEVNGGFRLLLKTLDAGANYYQATGEDISKESFEETRASDAILLGAMGLPNIRYPDGTEIAPHLRMRKEFGLFAGVRPVKSYPKLPNTLADGRSKDIDIVILRESTEGLFAHANSGVVEDDRIARDVLEITRPNCERFFDFAFQLAMQRKSEGGPGVVTCVDKANVFRSMAFFRQVFDERAERYPEISTEYRYVDAMALDLVRQPWKYDVLVMENMFGDILSDLGAGIIGGLGLAPCGEIGTHHGLFQPAHGSAPDIAGTGVANPTAMLISAAMMLEWLGQKRQVSACIGAGQRIRNAVLSGYEEEEIKPFEFGGNSRTSDIANAVQRRIQAQ</sequence>
<keyword evidence="6" id="KW-0028">Amino-acid biosynthesis</keyword>
<keyword evidence="10" id="KW-0520">NAD</keyword>
<comment type="subunit">
    <text evidence="3">Homodimer.</text>
</comment>
<dbReference type="PANTHER" id="PTHR43275">
    <property type="entry name" value="D-MALATE DEHYDROGENASE [DECARBOXYLATING]"/>
    <property type="match status" value="1"/>
</dbReference>
<name>A0A381W5G0_9ZZZZ</name>
<feature type="non-terminal residue" evidence="14">
    <location>
        <position position="1"/>
    </location>
</feature>
<reference evidence="14" key="1">
    <citation type="submission" date="2018-05" db="EMBL/GenBank/DDBJ databases">
        <authorList>
            <person name="Lanie J.A."/>
            <person name="Ng W.-L."/>
            <person name="Kazmierczak K.M."/>
            <person name="Andrzejewski T.M."/>
            <person name="Davidsen T.M."/>
            <person name="Wayne K.J."/>
            <person name="Tettelin H."/>
            <person name="Glass J.I."/>
            <person name="Rusch D."/>
            <person name="Podicherti R."/>
            <person name="Tsui H.-C.T."/>
            <person name="Winkler M.E."/>
        </authorList>
    </citation>
    <scope>NUCLEOTIDE SEQUENCE</scope>
</reference>
<evidence type="ECO:0000256" key="4">
    <source>
        <dbReference type="ARBA" id="ARBA00013101"/>
    </source>
</evidence>
<keyword evidence="8" id="KW-0460">Magnesium</keyword>
<keyword evidence="5" id="KW-0432">Leucine biosynthesis</keyword>
<dbReference type="FunFam" id="3.40.718.10:FF:000006">
    <property type="entry name" value="3-isopropylmalate dehydrogenase"/>
    <property type="match status" value="1"/>
</dbReference>
<evidence type="ECO:0000256" key="5">
    <source>
        <dbReference type="ARBA" id="ARBA00022430"/>
    </source>
</evidence>
<keyword evidence="11" id="KW-0464">Manganese</keyword>
<dbReference type="GO" id="GO:0051287">
    <property type="term" value="F:NAD binding"/>
    <property type="evidence" value="ECO:0007669"/>
    <property type="project" value="InterPro"/>
</dbReference>
<dbReference type="InterPro" id="IPR024084">
    <property type="entry name" value="IsoPropMal-DH-like_dom"/>
</dbReference>
<accession>A0A381W5G0</accession>
<dbReference type="PROSITE" id="PS00470">
    <property type="entry name" value="IDH_IMDH"/>
    <property type="match status" value="1"/>
</dbReference>
<evidence type="ECO:0000256" key="2">
    <source>
        <dbReference type="ARBA" id="ARBA00001946"/>
    </source>
</evidence>
<dbReference type="GO" id="GO:0009098">
    <property type="term" value="P:L-leucine biosynthetic process"/>
    <property type="evidence" value="ECO:0007669"/>
    <property type="project" value="UniProtKB-KW"/>
</dbReference>
<dbReference type="GO" id="GO:0000287">
    <property type="term" value="F:magnesium ion binding"/>
    <property type="evidence" value="ECO:0007669"/>
    <property type="project" value="InterPro"/>
</dbReference>
<dbReference type="EMBL" id="UINC01010772">
    <property type="protein sequence ID" value="SVA47799.1"/>
    <property type="molecule type" value="Genomic_DNA"/>
</dbReference>
<dbReference type="EC" id="1.1.1.85" evidence="4"/>
<gene>
    <name evidence="14" type="ORF">METZ01_LOCUS100653</name>
</gene>
<keyword evidence="7" id="KW-0479">Metal-binding</keyword>
<evidence type="ECO:0000313" key="14">
    <source>
        <dbReference type="EMBL" id="SVA47799.1"/>
    </source>
</evidence>
<comment type="cofactor">
    <cofactor evidence="2">
        <name>Mg(2+)</name>
        <dbReference type="ChEBI" id="CHEBI:18420"/>
    </cofactor>
</comment>
<evidence type="ECO:0000256" key="8">
    <source>
        <dbReference type="ARBA" id="ARBA00022842"/>
    </source>
</evidence>
<evidence type="ECO:0000256" key="3">
    <source>
        <dbReference type="ARBA" id="ARBA00011738"/>
    </source>
</evidence>
<keyword evidence="9" id="KW-0560">Oxidoreductase</keyword>
<dbReference type="Gene3D" id="3.40.718.10">
    <property type="entry name" value="Isopropylmalate Dehydrogenase"/>
    <property type="match status" value="1"/>
</dbReference>
<dbReference type="InterPro" id="IPR050501">
    <property type="entry name" value="ICDH/IPMDH"/>
</dbReference>
<proteinExistence type="predicted"/>
<dbReference type="SMART" id="SM01329">
    <property type="entry name" value="Iso_dh"/>
    <property type="match status" value="1"/>
</dbReference>
<dbReference type="PANTHER" id="PTHR43275:SF1">
    <property type="entry name" value="D-MALATE DEHYDROGENASE [DECARBOXYLATING]"/>
    <property type="match status" value="1"/>
</dbReference>
<keyword evidence="12" id="KW-0100">Branched-chain amino acid biosynthesis</keyword>
<dbReference type="Pfam" id="PF00180">
    <property type="entry name" value="Iso_dh"/>
    <property type="match status" value="1"/>
</dbReference>
<evidence type="ECO:0000256" key="11">
    <source>
        <dbReference type="ARBA" id="ARBA00023211"/>
    </source>
</evidence>
<evidence type="ECO:0000256" key="7">
    <source>
        <dbReference type="ARBA" id="ARBA00022723"/>
    </source>
</evidence>